<keyword evidence="1" id="KW-1133">Transmembrane helix</keyword>
<sequence>MLTNEKLVLRIGRNPLYLLRGSVDLLIALWLYTLYRSAISTIPFWDDWQLVELYRSMMNELFDQVFAVPAQWTGYLLLLIGLYFLFHGVRRYILQLSTRYTLTNVRIMSKSGVLGVSTHELLLRSADGVSLQQSLLGRLLGYGTLKIAGRGSHELIMHSVSRVIEVKEMIEKRLLAQSSQIPTLENSADS</sequence>
<proteinExistence type="predicted"/>
<feature type="domain" description="YdbS-like PH" evidence="2">
    <location>
        <begin position="97"/>
        <end position="168"/>
    </location>
</feature>
<evidence type="ECO:0000313" key="4">
    <source>
        <dbReference type="Proteomes" id="UP000325606"/>
    </source>
</evidence>
<keyword evidence="4" id="KW-1185">Reference proteome</keyword>
<dbReference type="Proteomes" id="UP000325606">
    <property type="component" value="Chromosome"/>
</dbReference>
<dbReference type="RefSeq" id="WP_151055046.1">
    <property type="nucleotide sequence ID" value="NZ_CP044222.1"/>
</dbReference>
<name>A0A5J6LD88_9GAMM</name>
<dbReference type="EMBL" id="CP044222">
    <property type="protein sequence ID" value="QEW06565.1"/>
    <property type="molecule type" value="Genomic_DNA"/>
</dbReference>
<evidence type="ECO:0000313" key="3">
    <source>
        <dbReference type="EMBL" id="QEW06565.1"/>
    </source>
</evidence>
<dbReference type="KEGG" id="nik:F5I99_08615"/>
<gene>
    <name evidence="3" type="ORF">F5I99_08615</name>
</gene>
<keyword evidence="1" id="KW-0472">Membrane</keyword>
<protein>
    <submittedName>
        <fullName evidence="3">PH domain-containing protein</fullName>
    </submittedName>
</protein>
<dbReference type="Pfam" id="PF03703">
    <property type="entry name" value="bPH_2"/>
    <property type="match status" value="1"/>
</dbReference>
<evidence type="ECO:0000256" key="1">
    <source>
        <dbReference type="SAM" id="Phobius"/>
    </source>
</evidence>
<accession>A0A5J6LD88</accession>
<feature type="transmembrane region" description="Helical" evidence="1">
    <location>
        <begin position="65"/>
        <end position="86"/>
    </location>
</feature>
<dbReference type="AlphaFoldDB" id="A0A5J6LD88"/>
<evidence type="ECO:0000259" key="2">
    <source>
        <dbReference type="Pfam" id="PF03703"/>
    </source>
</evidence>
<feature type="transmembrane region" description="Helical" evidence="1">
    <location>
        <begin position="21"/>
        <end position="45"/>
    </location>
</feature>
<reference evidence="3 4" key="1">
    <citation type="submission" date="2019-09" db="EMBL/GenBank/DDBJ databases">
        <title>Nitrincola iocasae sp. nov., a bacterium isolated from the sediment collected at a cold seep field in South China Sea.</title>
        <authorList>
            <person name="Zhang H."/>
            <person name="Wang H."/>
            <person name="Li C."/>
        </authorList>
    </citation>
    <scope>NUCLEOTIDE SEQUENCE [LARGE SCALE GENOMIC DNA]</scope>
    <source>
        <strain evidence="3 4">KXZD1103</strain>
    </source>
</reference>
<organism evidence="3 4">
    <name type="scientific">Nitrincola iocasae</name>
    <dbReference type="NCBI Taxonomy" id="2614693"/>
    <lineage>
        <taxon>Bacteria</taxon>
        <taxon>Pseudomonadati</taxon>
        <taxon>Pseudomonadota</taxon>
        <taxon>Gammaproteobacteria</taxon>
        <taxon>Oceanospirillales</taxon>
        <taxon>Oceanospirillaceae</taxon>
        <taxon>Nitrincola</taxon>
    </lineage>
</organism>
<keyword evidence="1" id="KW-0812">Transmembrane</keyword>
<dbReference type="InterPro" id="IPR005182">
    <property type="entry name" value="YdbS-like_PH"/>
</dbReference>